<accession>A0ABY6BEX6</accession>
<dbReference type="InterPro" id="IPR050559">
    <property type="entry name" value="P-Pant_transferase_sf"/>
</dbReference>
<dbReference type="EMBL" id="CP104694">
    <property type="protein sequence ID" value="UXI68414.1"/>
    <property type="molecule type" value="Genomic_DNA"/>
</dbReference>
<evidence type="ECO:0000313" key="5">
    <source>
        <dbReference type="Proteomes" id="UP001064632"/>
    </source>
</evidence>
<dbReference type="InterPro" id="IPR008278">
    <property type="entry name" value="4-PPantetheinyl_Trfase_dom"/>
</dbReference>
<dbReference type="PANTHER" id="PTHR12215:SF10">
    <property type="entry name" value="L-AMINOADIPATE-SEMIALDEHYDE DEHYDROGENASE-PHOSPHOPANTETHEINYL TRANSFERASE"/>
    <property type="match status" value="1"/>
</dbReference>
<evidence type="ECO:0000256" key="2">
    <source>
        <dbReference type="ARBA" id="ARBA00022679"/>
    </source>
</evidence>
<evidence type="ECO:0000259" key="3">
    <source>
        <dbReference type="Pfam" id="PF01648"/>
    </source>
</evidence>
<keyword evidence="2 4" id="KW-0808">Transferase</keyword>
<dbReference type="Pfam" id="PF01648">
    <property type="entry name" value="ACPS"/>
    <property type="match status" value="1"/>
</dbReference>
<comment type="similarity">
    <text evidence="1">Belongs to the P-Pant transferase superfamily. Gsp/Sfp/HetI/AcpT family.</text>
</comment>
<proteinExistence type="inferred from homology"/>
<name>A0ABY6BEX6_9GAMM</name>
<organism evidence="4 5">
    <name type="scientific">Tahibacter amnicola</name>
    <dbReference type="NCBI Taxonomy" id="2976241"/>
    <lineage>
        <taxon>Bacteria</taxon>
        <taxon>Pseudomonadati</taxon>
        <taxon>Pseudomonadota</taxon>
        <taxon>Gammaproteobacteria</taxon>
        <taxon>Lysobacterales</taxon>
        <taxon>Rhodanobacteraceae</taxon>
        <taxon>Tahibacter</taxon>
    </lineage>
</organism>
<reference evidence="4" key="1">
    <citation type="submission" date="2022-09" db="EMBL/GenBank/DDBJ databases">
        <title>Tahibacter sp. nov., isolated from a fresh water.</title>
        <authorList>
            <person name="Baek J.H."/>
            <person name="Lee J.K."/>
            <person name="Kim J.M."/>
            <person name="Jeon C.O."/>
        </authorList>
    </citation>
    <scope>NUCLEOTIDE SEQUENCE</scope>
    <source>
        <strain evidence="4">W38</strain>
    </source>
</reference>
<feature type="domain" description="4'-phosphopantetheinyl transferase" evidence="3">
    <location>
        <begin position="97"/>
        <end position="169"/>
    </location>
</feature>
<sequence>MITASAFQPVDTVQPATGDIHLYMCEFAHSSAMQCRQAMRSRLYAVLSGWCGRTVSADDLHRSEHGKPTLRNGGPLHFSLSHSGSLGLIAVAWDTELGVDVEQPGKPRAVAALARRYFTATEADWLARCDESVRQDAFLTLWTAKEAVAKAIGRGLAYGLDRIGFVAQSGDGRWRLDAVQGEAGPAARWQCHPLQPGRACHGAVAWRGTPRPIQAFRFFR</sequence>
<protein>
    <submittedName>
        <fullName evidence="4">4'-phosphopantetheinyl transferase superfamily protein</fullName>
    </submittedName>
</protein>
<dbReference type="PANTHER" id="PTHR12215">
    <property type="entry name" value="PHOSPHOPANTETHEINE TRANSFERASE"/>
    <property type="match status" value="1"/>
</dbReference>
<dbReference type="Gene3D" id="3.90.470.20">
    <property type="entry name" value="4'-phosphopantetheinyl transferase domain"/>
    <property type="match status" value="2"/>
</dbReference>
<keyword evidence="5" id="KW-1185">Reference proteome</keyword>
<evidence type="ECO:0000256" key="1">
    <source>
        <dbReference type="ARBA" id="ARBA00010990"/>
    </source>
</evidence>
<dbReference type="SUPFAM" id="SSF56214">
    <property type="entry name" value="4'-phosphopantetheinyl transferase"/>
    <property type="match status" value="2"/>
</dbReference>
<dbReference type="InterPro" id="IPR037143">
    <property type="entry name" value="4-PPantetheinyl_Trfase_dom_sf"/>
</dbReference>
<dbReference type="GO" id="GO:0016740">
    <property type="term" value="F:transferase activity"/>
    <property type="evidence" value="ECO:0007669"/>
    <property type="project" value="UniProtKB-KW"/>
</dbReference>
<gene>
    <name evidence="4" type="ORF">N4264_01805</name>
</gene>
<dbReference type="RefSeq" id="WP_261695374.1">
    <property type="nucleotide sequence ID" value="NZ_CP104694.1"/>
</dbReference>
<evidence type="ECO:0000313" key="4">
    <source>
        <dbReference type="EMBL" id="UXI68414.1"/>
    </source>
</evidence>
<dbReference type="Proteomes" id="UP001064632">
    <property type="component" value="Chromosome"/>
</dbReference>